<proteinExistence type="predicted"/>
<protein>
    <submittedName>
        <fullName evidence="2">Dynein heavy chain 10, axonemal</fullName>
    </submittedName>
</protein>
<sequence length="91" mass="10597">MSSLRVFITDSYPLCGDLWLMRLLSLWVTECLRIFDQYTKWVKVEPRVMWLPGLHIPESYLTALIQSTCRKNGRHLSSRLGAIYAMTSAFI</sequence>
<name>A0AAV7KFJ5_9METZ</name>
<evidence type="ECO:0000313" key="3">
    <source>
        <dbReference type="Proteomes" id="UP001165289"/>
    </source>
</evidence>
<dbReference type="Proteomes" id="UP001165289">
    <property type="component" value="Unassembled WGS sequence"/>
</dbReference>
<feature type="domain" description="Dynein heavy chain C-terminal" evidence="1">
    <location>
        <begin position="23"/>
        <end position="75"/>
    </location>
</feature>
<evidence type="ECO:0000313" key="2">
    <source>
        <dbReference type="EMBL" id="KAI6659836.1"/>
    </source>
</evidence>
<dbReference type="EMBL" id="JAKMXF010000045">
    <property type="protein sequence ID" value="KAI6659836.1"/>
    <property type="molecule type" value="Genomic_DNA"/>
</dbReference>
<dbReference type="InterPro" id="IPR041228">
    <property type="entry name" value="Dynein_C"/>
</dbReference>
<organism evidence="2 3">
    <name type="scientific">Oopsacas minuta</name>
    <dbReference type="NCBI Taxonomy" id="111878"/>
    <lineage>
        <taxon>Eukaryota</taxon>
        <taxon>Metazoa</taxon>
        <taxon>Porifera</taxon>
        <taxon>Hexactinellida</taxon>
        <taxon>Hexasterophora</taxon>
        <taxon>Lyssacinosida</taxon>
        <taxon>Leucopsacidae</taxon>
        <taxon>Oopsacas</taxon>
    </lineage>
</organism>
<reference evidence="2 3" key="1">
    <citation type="journal article" date="2023" name="BMC Biol.">
        <title>The compact genome of the sponge Oopsacas minuta (Hexactinellida) is lacking key metazoan core genes.</title>
        <authorList>
            <person name="Santini S."/>
            <person name="Schenkelaars Q."/>
            <person name="Jourda C."/>
            <person name="Duchesne M."/>
            <person name="Belahbib H."/>
            <person name="Rocher C."/>
            <person name="Selva M."/>
            <person name="Riesgo A."/>
            <person name="Vervoort M."/>
            <person name="Leys S.P."/>
            <person name="Kodjabachian L."/>
            <person name="Le Bivic A."/>
            <person name="Borchiellini C."/>
            <person name="Claverie J.M."/>
            <person name="Renard E."/>
        </authorList>
    </citation>
    <scope>NUCLEOTIDE SEQUENCE [LARGE SCALE GENOMIC DNA]</scope>
    <source>
        <strain evidence="2">SPO-2</strain>
    </source>
</reference>
<accession>A0AAV7KFJ5</accession>
<dbReference type="AlphaFoldDB" id="A0AAV7KFJ5"/>
<comment type="caution">
    <text evidence="2">The sequence shown here is derived from an EMBL/GenBank/DDBJ whole genome shotgun (WGS) entry which is preliminary data.</text>
</comment>
<gene>
    <name evidence="2" type="ORF">LOD99_10590</name>
</gene>
<dbReference type="Pfam" id="PF18199">
    <property type="entry name" value="Dynein_C"/>
    <property type="match status" value="1"/>
</dbReference>
<evidence type="ECO:0000259" key="1">
    <source>
        <dbReference type="Pfam" id="PF18199"/>
    </source>
</evidence>
<keyword evidence="3" id="KW-1185">Reference proteome</keyword>